<feature type="domain" description="Enoyl reductase (ER)" evidence="3">
    <location>
        <begin position="10"/>
        <end position="328"/>
    </location>
</feature>
<dbReference type="EMBL" id="DS995260">
    <property type="protein sequence ID" value="EDZ39048.1"/>
    <property type="molecule type" value="Genomic_DNA"/>
</dbReference>
<reference evidence="4" key="2">
    <citation type="journal article" date="2008" name="PLoS Biol.">
        <title>Population genomic analysis of strain variation in Leptospirillum group II bacteria involved in acid mine drainage formation.</title>
        <authorList>
            <person name="Simmons S.L."/>
            <person name="Dibartolo G."/>
            <person name="Denef V.J."/>
            <person name="Goltsman D.S."/>
            <person name="Thelen M.P."/>
            <person name="Banfield J.F."/>
        </authorList>
    </citation>
    <scope>NUCLEOTIDE SEQUENCE [LARGE SCALE GENOMIC DNA]</scope>
</reference>
<dbReference type="GO" id="GO:0016651">
    <property type="term" value="F:oxidoreductase activity, acting on NAD(P)H"/>
    <property type="evidence" value="ECO:0007669"/>
    <property type="project" value="TreeGrafter"/>
</dbReference>
<reference evidence="4" key="1">
    <citation type="journal article" date="2004" name="Nature">
        <title>Community structure and metabolism through reconstruction of microbial genomes from the environment.</title>
        <authorList>
            <person name="Tyson G.W."/>
            <person name="Chapman J."/>
            <person name="Hugenholtz P."/>
            <person name="Allen E.E."/>
            <person name="Ram R.J."/>
            <person name="Richardson P.M."/>
            <person name="Solovyev V.V."/>
            <person name="Rubin E.M."/>
            <person name="Rokhsar D.S."/>
            <person name="Banfield J.F."/>
        </authorList>
    </citation>
    <scope>NUCLEOTIDE SEQUENCE [LARGE SCALE GENOMIC DNA]</scope>
</reference>
<dbReference type="Gene3D" id="3.90.180.10">
    <property type="entry name" value="Medium-chain alcohol dehydrogenases, catalytic domain"/>
    <property type="match status" value="1"/>
</dbReference>
<evidence type="ECO:0000313" key="4">
    <source>
        <dbReference type="EMBL" id="EDZ39048.1"/>
    </source>
</evidence>
<evidence type="ECO:0000256" key="1">
    <source>
        <dbReference type="ARBA" id="ARBA00022857"/>
    </source>
</evidence>
<dbReference type="InterPro" id="IPR011032">
    <property type="entry name" value="GroES-like_sf"/>
</dbReference>
<dbReference type="SUPFAM" id="SSF50129">
    <property type="entry name" value="GroES-like"/>
    <property type="match status" value="1"/>
</dbReference>
<accession>B6AP62</accession>
<dbReference type="Pfam" id="PF08240">
    <property type="entry name" value="ADH_N"/>
    <property type="match status" value="1"/>
</dbReference>
<dbReference type="SUPFAM" id="SSF51735">
    <property type="entry name" value="NAD(P)-binding Rossmann-fold domains"/>
    <property type="match status" value="1"/>
</dbReference>
<dbReference type="InterPro" id="IPR013154">
    <property type="entry name" value="ADH-like_N"/>
</dbReference>
<protein>
    <submittedName>
        <fullName evidence="4">NADPH:quinone reductase 1</fullName>
    </submittedName>
</protein>
<sequence>MKALVFDQPGIENLKITEVKTPKAEKGQVLIKVKMAGVNPIDALVITAIPSKPMPHIPGGEFAGTVEEVGDGVTSLRIGDRVTVYSRMFDGNCDMCLSGRENLCRNGTIMSIGSNGGFVEYVALDEKNAVKIGDEISWEMAASLPIAALTPYHALNLSGLGPGENFVAFGASGNTGLFALQFAKERGATVMAVSGKDWVSEYGADYLVPRDSVQPEVARITSNKMADVVMNSLGESVWESSYSALGTDGRLVSFGVLTGKSIPLDLSGLYSKQLKLIGSTGGTMKEFVELVANAKRYKVRVWKKFGLDEGAEAIRAIRSKERDGRIMLEF</sequence>
<dbReference type="InterPro" id="IPR036291">
    <property type="entry name" value="NAD(P)-bd_dom_sf"/>
</dbReference>
<evidence type="ECO:0000259" key="3">
    <source>
        <dbReference type="SMART" id="SM00829"/>
    </source>
</evidence>
<gene>
    <name evidence="4" type="ORF">CGL2_10284002</name>
</gene>
<dbReference type="CDD" id="cd08264">
    <property type="entry name" value="Zn_ADH_like2"/>
    <property type="match status" value="1"/>
</dbReference>
<keyword evidence="2" id="KW-0560">Oxidoreductase</keyword>
<dbReference type="Pfam" id="PF00107">
    <property type="entry name" value="ADH_zinc_N"/>
    <property type="match status" value="1"/>
</dbReference>
<dbReference type="PANTHER" id="PTHR48106:SF18">
    <property type="entry name" value="QUINONE OXIDOREDUCTASE PIG3"/>
    <property type="match status" value="1"/>
</dbReference>
<dbReference type="InterPro" id="IPR013149">
    <property type="entry name" value="ADH-like_C"/>
</dbReference>
<dbReference type="PANTHER" id="PTHR48106">
    <property type="entry name" value="QUINONE OXIDOREDUCTASE PIG3-RELATED"/>
    <property type="match status" value="1"/>
</dbReference>
<dbReference type="SMART" id="SM00829">
    <property type="entry name" value="PKS_ER"/>
    <property type="match status" value="1"/>
</dbReference>
<evidence type="ECO:0000256" key="2">
    <source>
        <dbReference type="ARBA" id="ARBA00023002"/>
    </source>
</evidence>
<keyword evidence="1" id="KW-0521">NADP</keyword>
<dbReference type="GO" id="GO:0070402">
    <property type="term" value="F:NADPH binding"/>
    <property type="evidence" value="ECO:0007669"/>
    <property type="project" value="TreeGrafter"/>
</dbReference>
<organism evidence="4">
    <name type="scientific">Leptospirillum sp. Group II '5-way CG'</name>
    <dbReference type="NCBI Taxonomy" id="419541"/>
    <lineage>
        <taxon>Bacteria</taxon>
        <taxon>Pseudomonadati</taxon>
        <taxon>Nitrospirota</taxon>
        <taxon>Nitrospiria</taxon>
        <taxon>Nitrospirales</taxon>
        <taxon>Nitrospiraceae</taxon>
        <taxon>Leptospirillum</taxon>
    </lineage>
</organism>
<dbReference type="InterPro" id="IPR020843">
    <property type="entry name" value="ER"/>
</dbReference>
<proteinExistence type="predicted"/>
<name>B6AP62_9BACT</name>
<dbReference type="AlphaFoldDB" id="B6AP62"/>